<name>A0A0V1AMN6_TRISP</name>
<proteinExistence type="predicted"/>
<accession>A0A0V1AMN6</accession>
<dbReference type="OrthoDB" id="5939551at2759"/>
<keyword evidence="1" id="KW-0472">Membrane</keyword>
<sequence>MMWKKGVFALVLFAALCELVAFVYMLYKAVKLKKEKRKKKIKQTKQNVNKFHDLLPPPGQTAPLNTLLYTFLPGNQQFLWLRLKNENPVVETARNGKKLLHSLIIFLLSRNRNAFVRPHNLFAFQLTYTKIMSAQRKNGSLWFRIADK</sequence>
<dbReference type="EMBL" id="JYDH01000599">
    <property type="protein sequence ID" value="KRY26048.1"/>
    <property type="molecule type" value="Genomic_DNA"/>
</dbReference>
<reference evidence="2 3" key="1">
    <citation type="submission" date="2015-01" db="EMBL/GenBank/DDBJ databases">
        <title>Evolution of Trichinella species and genotypes.</title>
        <authorList>
            <person name="Korhonen P.K."/>
            <person name="Edoardo P."/>
            <person name="Giuseppe L.R."/>
            <person name="Gasser R.B."/>
        </authorList>
    </citation>
    <scope>NUCLEOTIDE SEQUENCE [LARGE SCALE GENOMIC DNA]</scope>
    <source>
        <strain evidence="2">ISS3</strain>
    </source>
</reference>
<comment type="caution">
    <text evidence="2">The sequence shown here is derived from an EMBL/GenBank/DDBJ whole genome shotgun (WGS) entry which is preliminary data.</text>
</comment>
<organism evidence="2 3">
    <name type="scientific">Trichinella spiralis</name>
    <name type="common">Trichina worm</name>
    <dbReference type="NCBI Taxonomy" id="6334"/>
    <lineage>
        <taxon>Eukaryota</taxon>
        <taxon>Metazoa</taxon>
        <taxon>Ecdysozoa</taxon>
        <taxon>Nematoda</taxon>
        <taxon>Enoplea</taxon>
        <taxon>Dorylaimia</taxon>
        <taxon>Trichinellida</taxon>
        <taxon>Trichinellidae</taxon>
        <taxon>Trichinella</taxon>
    </lineage>
</organism>
<evidence type="ECO:0000313" key="3">
    <source>
        <dbReference type="Proteomes" id="UP000054776"/>
    </source>
</evidence>
<dbReference type="Proteomes" id="UP000054776">
    <property type="component" value="Unassembled WGS sequence"/>
</dbReference>
<evidence type="ECO:0000313" key="2">
    <source>
        <dbReference type="EMBL" id="KRY26048.1"/>
    </source>
</evidence>
<evidence type="ECO:0000256" key="1">
    <source>
        <dbReference type="SAM" id="Phobius"/>
    </source>
</evidence>
<protein>
    <submittedName>
        <fullName evidence="2">Uncharacterized protein</fullName>
    </submittedName>
</protein>
<keyword evidence="1" id="KW-0812">Transmembrane</keyword>
<gene>
    <name evidence="2" type="ORF">T01_1846</name>
</gene>
<feature type="transmembrane region" description="Helical" evidence="1">
    <location>
        <begin position="6"/>
        <end position="27"/>
    </location>
</feature>
<dbReference type="InParanoid" id="A0A0V1AMN6"/>
<keyword evidence="1" id="KW-1133">Transmembrane helix</keyword>
<dbReference type="AlphaFoldDB" id="A0A0V1AMN6"/>
<keyword evidence="3" id="KW-1185">Reference proteome</keyword>